<dbReference type="InterPro" id="IPR045942">
    <property type="entry name" value="DUF6362"/>
</dbReference>
<accession>A0A0G3BML8</accession>
<proteinExistence type="predicted"/>
<dbReference type="EMBL" id="CP011371">
    <property type="protein sequence ID" value="AKJ30662.1"/>
    <property type="molecule type" value="Genomic_DNA"/>
</dbReference>
<dbReference type="SUPFAM" id="SSF88659">
    <property type="entry name" value="Sigma3 and sigma4 domains of RNA polymerase sigma factors"/>
    <property type="match status" value="1"/>
</dbReference>
<keyword evidence="3" id="KW-1185">Reference proteome</keyword>
<dbReference type="RefSeq" id="WP_047195979.1">
    <property type="nucleotide sequence ID" value="NZ_CP011371.1"/>
</dbReference>
<sequence>MAEQWTVEAVAMRFADAADTARRLPPVRVQGYLSAWPQVARESWEALGRDDDRPLTFPPSPQAVERMLQAMRWVQWLEVEQRHLVWMRAKRYGWSEIGKRFGCDRNTAWRRWLVALGAVADRLNQQQLP</sequence>
<gene>
    <name evidence="2" type="ORF">AAW51_3971</name>
</gene>
<dbReference type="Proteomes" id="UP000035352">
    <property type="component" value="Chromosome"/>
</dbReference>
<dbReference type="Pfam" id="PF19889">
    <property type="entry name" value="DUF6362"/>
    <property type="match status" value="1"/>
</dbReference>
<protein>
    <submittedName>
        <fullName evidence="2">RNA polymerase subunit sigma</fullName>
    </submittedName>
</protein>
<dbReference type="OrthoDB" id="5803293at2"/>
<evidence type="ECO:0000259" key="1">
    <source>
        <dbReference type="Pfam" id="PF19889"/>
    </source>
</evidence>
<name>A0A0G3BML8_9BURK</name>
<evidence type="ECO:0000313" key="3">
    <source>
        <dbReference type="Proteomes" id="UP000035352"/>
    </source>
</evidence>
<organism evidence="2 3">
    <name type="scientific">Caldimonas brevitalea</name>
    <dbReference type="NCBI Taxonomy" id="413882"/>
    <lineage>
        <taxon>Bacteria</taxon>
        <taxon>Pseudomonadati</taxon>
        <taxon>Pseudomonadota</taxon>
        <taxon>Betaproteobacteria</taxon>
        <taxon>Burkholderiales</taxon>
        <taxon>Sphaerotilaceae</taxon>
        <taxon>Caldimonas</taxon>
    </lineage>
</organism>
<dbReference type="AlphaFoldDB" id="A0A0G3BML8"/>
<dbReference type="STRING" id="413882.AAW51_3971"/>
<evidence type="ECO:0000313" key="2">
    <source>
        <dbReference type="EMBL" id="AKJ30662.1"/>
    </source>
</evidence>
<dbReference type="KEGG" id="pbh:AAW51_3971"/>
<dbReference type="InterPro" id="IPR013324">
    <property type="entry name" value="RNA_pol_sigma_r3/r4-like"/>
</dbReference>
<feature type="domain" description="DUF6362" evidence="1">
    <location>
        <begin position="22"/>
        <end position="118"/>
    </location>
</feature>
<reference evidence="2 3" key="1">
    <citation type="submission" date="2015-05" db="EMBL/GenBank/DDBJ databases">
        <authorList>
            <person name="Tang B."/>
            <person name="Yu Y."/>
        </authorList>
    </citation>
    <scope>NUCLEOTIDE SEQUENCE [LARGE SCALE GENOMIC DNA]</scope>
    <source>
        <strain evidence="2 3">DSM 7029</strain>
    </source>
</reference>